<reference evidence="2 3" key="1">
    <citation type="submission" date="2019-07" db="EMBL/GenBank/DDBJ databases">
        <authorList>
            <person name="Huq M.A."/>
        </authorList>
    </citation>
    <scope>NUCLEOTIDE SEQUENCE [LARGE SCALE GENOMIC DNA]</scope>
    <source>
        <strain evidence="2 3">MAH-3</strain>
    </source>
</reference>
<feature type="domain" description="Transglycosylase SLT" evidence="1">
    <location>
        <begin position="146"/>
        <end position="214"/>
    </location>
</feature>
<dbReference type="OrthoDB" id="1466292at2"/>
<protein>
    <submittedName>
        <fullName evidence="2">Lytic transglycosylase domain-containing protein</fullName>
    </submittedName>
</protein>
<keyword evidence="3" id="KW-1185">Reference proteome</keyword>
<dbReference type="InterPro" id="IPR023346">
    <property type="entry name" value="Lysozyme-like_dom_sf"/>
</dbReference>
<evidence type="ECO:0000313" key="3">
    <source>
        <dbReference type="Proteomes" id="UP000316008"/>
    </source>
</evidence>
<dbReference type="AlphaFoldDB" id="A0A556MYM6"/>
<proteinExistence type="predicted"/>
<evidence type="ECO:0000259" key="1">
    <source>
        <dbReference type="Pfam" id="PF01464"/>
    </source>
</evidence>
<name>A0A556MYM6_9FLAO</name>
<dbReference type="Pfam" id="PF01464">
    <property type="entry name" value="SLT"/>
    <property type="match status" value="1"/>
</dbReference>
<dbReference type="EMBL" id="VLPL01000004">
    <property type="protein sequence ID" value="TSJ45005.1"/>
    <property type="molecule type" value="Genomic_DNA"/>
</dbReference>
<dbReference type="SUPFAM" id="SSF53955">
    <property type="entry name" value="Lysozyme-like"/>
    <property type="match status" value="1"/>
</dbReference>
<dbReference type="InterPro" id="IPR008258">
    <property type="entry name" value="Transglycosylase_SLT_dom_1"/>
</dbReference>
<accession>A0A556MYM6</accession>
<sequence>MKRNTLLAILACIPVIASSQNSNWEKEMIAVTEGTSEHIIMGAAGIQAAQWDQLQHPKFWQQIMILSPDSVLINVGSTRQIIAKMSNKDWHTQTEAQKTIFKDSVRTLLGLKADERINVTTGKNDFYRFDLVFESLPKGVSAFEGFGVDPWYAQSILLIESPGRMQKSSVGAYGPFQLMPAVARSMGLTVNRSVDERKDFMRSAYAASQLLKRICIPSAKGIAESAGLVVDEQSIWFRLLTMHVYHAGALNVKAVVNAIGPVSSGEELIQKMWVTSAASFGNASQNYSQLALAAHIQLNQIIQRKGVPVYSCSTIVE</sequence>
<organism evidence="2 3">
    <name type="scientific">Fluviicola chungangensis</name>
    <dbReference type="NCBI Taxonomy" id="2597671"/>
    <lineage>
        <taxon>Bacteria</taxon>
        <taxon>Pseudomonadati</taxon>
        <taxon>Bacteroidota</taxon>
        <taxon>Flavobacteriia</taxon>
        <taxon>Flavobacteriales</taxon>
        <taxon>Crocinitomicaceae</taxon>
        <taxon>Fluviicola</taxon>
    </lineage>
</organism>
<dbReference type="Proteomes" id="UP000316008">
    <property type="component" value="Unassembled WGS sequence"/>
</dbReference>
<dbReference type="RefSeq" id="WP_144333126.1">
    <property type="nucleotide sequence ID" value="NZ_VLPL01000004.1"/>
</dbReference>
<comment type="caution">
    <text evidence="2">The sequence shown here is derived from an EMBL/GenBank/DDBJ whole genome shotgun (WGS) entry which is preliminary data.</text>
</comment>
<gene>
    <name evidence="2" type="ORF">FO442_10440</name>
</gene>
<dbReference type="Gene3D" id="1.10.530.10">
    <property type="match status" value="1"/>
</dbReference>
<evidence type="ECO:0000313" key="2">
    <source>
        <dbReference type="EMBL" id="TSJ45005.1"/>
    </source>
</evidence>